<dbReference type="GO" id="GO:0005737">
    <property type="term" value="C:cytoplasm"/>
    <property type="evidence" value="ECO:0007669"/>
    <property type="project" value="UniProtKB-SubCell"/>
</dbReference>
<keyword evidence="5" id="KW-0285">Flavoprotein</keyword>
<evidence type="ECO:0000256" key="8">
    <source>
        <dbReference type="ARBA" id="ARBA00022857"/>
    </source>
</evidence>
<dbReference type="GO" id="GO:0005634">
    <property type="term" value="C:nucleus"/>
    <property type="evidence" value="ECO:0007669"/>
    <property type="project" value="UniProtKB-SubCell"/>
</dbReference>
<dbReference type="AlphaFoldDB" id="A0AAU9X4T8"/>
<keyword evidence="9" id="KW-0560">Oxidoreductase</keyword>
<dbReference type="FunFam" id="3.20.20.70:FF:000081">
    <property type="entry name" value="Dihydrouridine synthase 1 like"/>
    <property type="match status" value="1"/>
</dbReference>
<protein>
    <recommendedName>
        <fullName evidence="19">tRNA-dihydrouridine(16/17) synthase [NAD(P)(+)]-like</fullName>
        <ecNumber evidence="13">1.3.1.88</ecNumber>
    </recommendedName>
    <alternativeName>
        <fullName evidence="20">tRNA-dihydrouridine synthase 1-like</fullName>
    </alternativeName>
</protein>
<dbReference type="Pfam" id="PF01207">
    <property type="entry name" value="Dus"/>
    <property type="match status" value="1"/>
</dbReference>
<gene>
    <name evidence="23" type="ORF">PMEA_00018003</name>
</gene>
<evidence type="ECO:0000256" key="21">
    <source>
        <dbReference type="SAM" id="Coils"/>
    </source>
</evidence>
<evidence type="ECO:0000259" key="22">
    <source>
        <dbReference type="Pfam" id="PF01207"/>
    </source>
</evidence>
<keyword evidence="7" id="KW-0819">tRNA processing</keyword>
<dbReference type="GO" id="GO:0050660">
    <property type="term" value="F:flavin adenine dinucleotide binding"/>
    <property type="evidence" value="ECO:0007669"/>
    <property type="project" value="InterPro"/>
</dbReference>
<dbReference type="GO" id="GO:0017150">
    <property type="term" value="F:tRNA dihydrouridine synthase activity"/>
    <property type="evidence" value="ECO:0007669"/>
    <property type="project" value="InterPro"/>
</dbReference>
<evidence type="ECO:0000256" key="13">
    <source>
        <dbReference type="ARBA" id="ARBA00038890"/>
    </source>
</evidence>
<dbReference type="InterPro" id="IPR018517">
    <property type="entry name" value="tRNA_hU_synthase_CS"/>
</dbReference>
<organism evidence="23 24">
    <name type="scientific">Pocillopora meandrina</name>
    <dbReference type="NCBI Taxonomy" id="46732"/>
    <lineage>
        <taxon>Eukaryota</taxon>
        <taxon>Metazoa</taxon>
        <taxon>Cnidaria</taxon>
        <taxon>Anthozoa</taxon>
        <taxon>Hexacorallia</taxon>
        <taxon>Scleractinia</taxon>
        <taxon>Astrocoeniina</taxon>
        <taxon>Pocilloporidae</taxon>
        <taxon>Pocillopora</taxon>
    </lineage>
</organism>
<keyword evidence="6" id="KW-0288">FMN</keyword>
<evidence type="ECO:0000256" key="4">
    <source>
        <dbReference type="ARBA" id="ARBA00022490"/>
    </source>
</evidence>
<evidence type="ECO:0000256" key="2">
    <source>
        <dbReference type="ARBA" id="ARBA00004123"/>
    </source>
</evidence>
<evidence type="ECO:0000256" key="11">
    <source>
        <dbReference type="ARBA" id="ARBA00023242"/>
    </source>
</evidence>
<evidence type="ECO:0000256" key="18">
    <source>
        <dbReference type="ARBA" id="ARBA00053643"/>
    </source>
</evidence>
<evidence type="ECO:0000256" key="1">
    <source>
        <dbReference type="ARBA" id="ARBA00001917"/>
    </source>
</evidence>
<evidence type="ECO:0000256" key="14">
    <source>
        <dbReference type="ARBA" id="ARBA00047287"/>
    </source>
</evidence>
<keyword evidence="4" id="KW-0963">Cytoplasm</keyword>
<comment type="catalytic activity">
    <reaction evidence="16">
        <text>5,6-dihydrouridine(16) in tRNA + NAD(+) = uridine(16) in tRNA + NADH + H(+)</text>
        <dbReference type="Rhea" id="RHEA:53380"/>
        <dbReference type="Rhea" id="RHEA-COMP:13543"/>
        <dbReference type="Rhea" id="RHEA-COMP:13544"/>
        <dbReference type="ChEBI" id="CHEBI:15378"/>
        <dbReference type="ChEBI" id="CHEBI:57540"/>
        <dbReference type="ChEBI" id="CHEBI:57945"/>
        <dbReference type="ChEBI" id="CHEBI:65315"/>
        <dbReference type="ChEBI" id="CHEBI:74443"/>
        <dbReference type="EC" id="1.3.1.88"/>
    </reaction>
    <physiologicalReaction direction="right-to-left" evidence="16">
        <dbReference type="Rhea" id="RHEA:53382"/>
    </physiologicalReaction>
</comment>
<comment type="catalytic activity">
    <reaction evidence="15">
        <text>5,6-dihydrouridine(16) in tRNA + NADP(+) = uridine(16) in tRNA + NADPH + H(+)</text>
        <dbReference type="Rhea" id="RHEA:53376"/>
        <dbReference type="Rhea" id="RHEA-COMP:13543"/>
        <dbReference type="Rhea" id="RHEA-COMP:13544"/>
        <dbReference type="ChEBI" id="CHEBI:15378"/>
        <dbReference type="ChEBI" id="CHEBI:57783"/>
        <dbReference type="ChEBI" id="CHEBI:58349"/>
        <dbReference type="ChEBI" id="CHEBI:65315"/>
        <dbReference type="ChEBI" id="CHEBI:74443"/>
        <dbReference type="EC" id="1.3.1.88"/>
    </reaction>
    <physiologicalReaction direction="right-to-left" evidence="15">
        <dbReference type="Rhea" id="RHEA:53378"/>
    </physiologicalReaction>
</comment>
<evidence type="ECO:0000256" key="12">
    <source>
        <dbReference type="ARBA" id="ARBA00038313"/>
    </source>
</evidence>
<comment type="function">
    <text evidence="18">Catalyzes the synthesis of dihydrouridine, a modified base found in the D-loop of most tRNAs. Specifically modifies U16 and U17 in cytoplasmic tRNAs. Affects the level of some mature tRNA and thereby the total cellular translation.</text>
</comment>
<evidence type="ECO:0000256" key="5">
    <source>
        <dbReference type="ARBA" id="ARBA00022630"/>
    </source>
</evidence>
<feature type="domain" description="DUS-like FMN-binding" evidence="22">
    <location>
        <begin position="22"/>
        <end position="303"/>
    </location>
</feature>
<evidence type="ECO:0000256" key="7">
    <source>
        <dbReference type="ARBA" id="ARBA00022694"/>
    </source>
</evidence>
<name>A0AAU9X4T8_9CNID</name>
<comment type="catalytic activity">
    <reaction evidence="14">
        <text>5,6-dihydrouridine(17) in tRNA + NAD(+) = uridine(17) in tRNA + NADH + H(+)</text>
        <dbReference type="Rhea" id="RHEA:53372"/>
        <dbReference type="Rhea" id="RHEA-COMP:13541"/>
        <dbReference type="Rhea" id="RHEA-COMP:13542"/>
        <dbReference type="ChEBI" id="CHEBI:15378"/>
        <dbReference type="ChEBI" id="CHEBI:57540"/>
        <dbReference type="ChEBI" id="CHEBI:57945"/>
        <dbReference type="ChEBI" id="CHEBI:65315"/>
        <dbReference type="ChEBI" id="CHEBI:74443"/>
        <dbReference type="EC" id="1.3.1.88"/>
    </reaction>
    <physiologicalReaction direction="right-to-left" evidence="14">
        <dbReference type="Rhea" id="RHEA:53374"/>
    </physiologicalReaction>
</comment>
<comment type="cofactor">
    <cofactor evidence="1">
        <name>FMN</name>
        <dbReference type="ChEBI" id="CHEBI:58210"/>
    </cofactor>
</comment>
<comment type="subcellular location">
    <subcellularLocation>
        <location evidence="3">Cytoplasm</location>
    </subcellularLocation>
    <subcellularLocation>
        <location evidence="2">Nucleus</location>
    </subcellularLocation>
</comment>
<evidence type="ECO:0000256" key="9">
    <source>
        <dbReference type="ARBA" id="ARBA00023002"/>
    </source>
</evidence>
<feature type="coiled-coil region" evidence="21">
    <location>
        <begin position="351"/>
        <end position="378"/>
    </location>
</feature>
<evidence type="ECO:0000256" key="6">
    <source>
        <dbReference type="ARBA" id="ARBA00022643"/>
    </source>
</evidence>
<dbReference type="CDD" id="cd02801">
    <property type="entry name" value="DUS_like_FMN"/>
    <property type="match status" value="1"/>
</dbReference>
<keyword evidence="11" id="KW-0539">Nucleus</keyword>
<dbReference type="InterPro" id="IPR013785">
    <property type="entry name" value="Aldolase_TIM"/>
</dbReference>
<comment type="caution">
    <text evidence="23">The sequence shown here is derived from an EMBL/GenBank/DDBJ whole genome shotgun (WGS) entry which is preliminary data.</text>
</comment>
<keyword evidence="24" id="KW-1185">Reference proteome</keyword>
<evidence type="ECO:0000256" key="19">
    <source>
        <dbReference type="ARBA" id="ARBA00068883"/>
    </source>
</evidence>
<evidence type="ECO:0000256" key="15">
    <source>
        <dbReference type="ARBA" id="ARBA00047652"/>
    </source>
</evidence>
<evidence type="ECO:0000313" key="24">
    <source>
        <dbReference type="Proteomes" id="UP001159428"/>
    </source>
</evidence>
<dbReference type="EC" id="1.3.1.88" evidence="13"/>
<dbReference type="PANTHER" id="PTHR11082:SF5">
    <property type="entry name" value="TRNA-DIHYDROURIDINE(16_17) SYNTHASE [NAD(P)(+)]-LIKE"/>
    <property type="match status" value="1"/>
</dbReference>
<evidence type="ECO:0000313" key="23">
    <source>
        <dbReference type="EMBL" id="CAH3137269.1"/>
    </source>
</evidence>
<comment type="catalytic activity">
    <reaction evidence="17">
        <text>5,6-dihydrouridine(17) in tRNA + NADP(+) = uridine(17) in tRNA + NADPH + H(+)</text>
        <dbReference type="Rhea" id="RHEA:53368"/>
        <dbReference type="Rhea" id="RHEA-COMP:13541"/>
        <dbReference type="Rhea" id="RHEA-COMP:13542"/>
        <dbReference type="ChEBI" id="CHEBI:15378"/>
        <dbReference type="ChEBI" id="CHEBI:57783"/>
        <dbReference type="ChEBI" id="CHEBI:58349"/>
        <dbReference type="ChEBI" id="CHEBI:65315"/>
        <dbReference type="ChEBI" id="CHEBI:74443"/>
        <dbReference type="EC" id="1.3.1.88"/>
    </reaction>
    <physiologicalReaction direction="right-to-left" evidence="17">
        <dbReference type="Rhea" id="RHEA:53370"/>
    </physiologicalReaction>
</comment>
<accession>A0AAU9X4T8</accession>
<dbReference type="InterPro" id="IPR035587">
    <property type="entry name" value="DUS-like_FMN-bd"/>
</dbReference>
<dbReference type="PROSITE" id="PS01136">
    <property type="entry name" value="UPF0034"/>
    <property type="match status" value="1"/>
</dbReference>
<dbReference type="EMBL" id="CALNXJ010000031">
    <property type="protein sequence ID" value="CAH3137269.1"/>
    <property type="molecule type" value="Genomic_DNA"/>
</dbReference>
<evidence type="ECO:0000256" key="16">
    <source>
        <dbReference type="ARBA" id="ARBA00048934"/>
    </source>
</evidence>
<keyword evidence="8" id="KW-0521">NADP</keyword>
<proteinExistence type="inferred from homology"/>
<keyword evidence="21" id="KW-0175">Coiled coil</keyword>
<sequence>MAPKYKSYDYWKHALKSPKYIVAPMVDQSELPWRLLSRRYGAQLCYTPMIHAGLFVKDAFYRRESFQTCEEDRPLIVQFCANDPEIFLQAAKLVEPYCDGVDLNLGCPQIIARRGCYGAFLQDKWELIASMVSLLNEKLSIPISCKIRVFDDLGKTLEYAKMLEKAGCQLLTVHGRTREQKGPNTGLASWDVIKAVKETVSIPVFANGNIRYLQDVEKCMECTGVDGVMTAEGNLSNPALFNGEHPPVWDITDEYLALVNEHPCLLSYIRGHLFRMWRIILDRNHDMRDILGTAKSIEVMKEVCQTLKERVQRDIEENGEPDSSEIPYWRCQPYIRSNTSVKRTLDQVKEEEERSKEVAKLREMRKALKKQKVKARRERTWDICAKCEVNPKGLKCVFDLCRTCCHIKVNEGVTDCRGHRKRLKRHDATIVKEAVNDLSKKTDIETGRVQQTQIVS</sequence>
<reference evidence="23 24" key="1">
    <citation type="submission" date="2022-05" db="EMBL/GenBank/DDBJ databases">
        <authorList>
            <consortium name="Genoscope - CEA"/>
            <person name="William W."/>
        </authorList>
    </citation>
    <scope>NUCLEOTIDE SEQUENCE [LARGE SCALE GENOMIC DNA]</scope>
</reference>
<evidence type="ECO:0000256" key="17">
    <source>
        <dbReference type="ARBA" id="ARBA00049467"/>
    </source>
</evidence>
<dbReference type="Gene3D" id="3.20.20.70">
    <property type="entry name" value="Aldolase class I"/>
    <property type="match status" value="1"/>
</dbReference>
<evidence type="ECO:0000256" key="3">
    <source>
        <dbReference type="ARBA" id="ARBA00004496"/>
    </source>
</evidence>
<dbReference type="Proteomes" id="UP001159428">
    <property type="component" value="Unassembled WGS sequence"/>
</dbReference>
<evidence type="ECO:0000256" key="10">
    <source>
        <dbReference type="ARBA" id="ARBA00023027"/>
    </source>
</evidence>
<evidence type="ECO:0000256" key="20">
    <source>
        <dbReference type="ARBA" id="ARBA00077078"/>
    </source>
</evidence>
<dbReference type="SUPFAM" id="SSF51395">
    <property type="entry name" value="FMN-linked oxidoreductases"/>
    <property type="match status" value="1"/>
</dbReference>
<keyword evidence="10" id="KW-0520">NAD</keyword>
<comment type="similarity">
    <text evidence="12">Belongs to the Dus family. Dus1 subfamily.</text>
</comment>
<dbReference type="PANTHER" id="PTHR11082">
    <property type="entry name" value="TRNA-DIHYDROURIDINE SYNTHASE"/>
    <property type="match status" value="1"/>
</dbReference>